<dbReference type="SUPFAM" id="SSF141868">
    <property type="entry name" value="EAL domain-like"/>
    <property type="match status" value="1"/>
</dbReference>
<proteinExistence type="predicted"/>
<dbReference type="InterPro" id="IPR035919">
    <property type="entry name" value="EAL_sf"/>
</dbReference>
<dbReference type="CDD" id="cd01948">
    <property type="entry name" value="EAL"/>
    <property type="match status" value="1"/>
</dbReference>
<evidence type="ECO:0000256" key="1">
    <source>
        <dbReference type="ARBA" id="ARBA00004651"/>
    </source>
</evidence>
<dbReference type="EMBL" id="UATL01000005">
    <property type="protein sequence ID" value="SPY43830.1"/>
    <property type="molecule type" value="Genomic_DNA"/>
</dbReference>
<sequence length="488" mass="55658">MTSCIKKILSDKKKLVCTVSLLIWGVFSIALLSATYLSHLASLKERGDLVRVQVEEMLANAQTGINKAVRLDLDNCDNSLYELRNIVAVTPDIRTISLVRNGYMYCNSIIGKLSPERKMGNYQKRLYVRHNSALDHSPVMILTQKISKSQWVRVGISEYYLLRALQRINGDGAVVIKVGDTSYNEFGIIKANLDKYAFYQKSVIYPFSIYLDNNFTIDNKTIIYLLVLAFISFGLALLAMRFITSLNWAKFEVENAIINNKIKPYVQPIVDDNGDIVGGEILARWIKDNGEIVPPNVFIPTIEQYDLMVPMTLSLLNQVIEYQSLYHYKRLHLSFNVTEPCLNDPKIKRVCRSLSRYCDVVLELTENQQLVQTDTAQTMMASMRKFGVKFALDDYGTGYSTLDYLRKIKFDYLKIDKSFVDHITSDDVSNAIIDNIIALADRLNIRIIAEGIEQPEQVEILKSRGVVYFQGYLYGKPMLLDEFASKLV</sequence>
<keyword evidence="4" id="KW-0973">c-di-GMP</keyword>
<evidence type="ECO:0000256" key="5">
    <source>
        <dbReference type="ARBA" id="ARBA00022692"/>
    </source>
</evidence>
<keyword evidence="6" id="KW-0378">Hydrolase</keyword>
<dbReference type="Proteomes" id="UP000251647">
    <property type="component" value="Unassembled WGS sequence"/>
</dbReference>
<evidence type="ECO:0000256" key="2">
    <source>
        <dbReference type="ARBA" id="ARBA00012282"/>
    </source>
</evidence>
<keyword evidence="8" id="KW-0472">Membrane</keyword>
<evidence type="ECO:0000256" key="8">
    <source>
        <dbReference type="ARBA" id="ARBA00023136"/>
    </source>
</evidence>
<evidence type="ECO:0000256" key="3">
    <source>
        <dbReference type="ARBA" id="ARBA00022475"/>
    </source>
</evidence>
<reference evidence="10 11" key="1">
    <citation type="submission" date="2018-06" db="EMBL/GenBank/DDBJ databases">
        <authorList>
            <consortium name="Pathogen Informatics"/>
            <person name="Doyle S."/>
        </authorList>
    </citation>
    <scope>NUCLEOTIDE SEQUENCE [LARGE SCALE GENOMIC DNA]</scope>
    <source>
        <strain evidence="10 11">NCTC11647</strain>
    </source>
</reference>
<keyword evidence="3" id="KW-1003">Cell membrane</keyword>
<evidence type="ECO:0000256" key="7">
    <source>
        <dbReference type="ARBA" id="ARBA00022989"/>
    </source>
</evidence>
<dbReference type="AlphaFoldDB" id="A0A2T3QHY2"/>
<dbReference type="PANTHER" id="PTHR33121">
    <property type="entry name" value="CYCLIC DI-GMP PHOSPHODIESTERASE PDEF"/>
    <property type="match status" value="1"/>
</dbReference>
<keyword evidence="7" id="KW-1133">Transmembrane helix</keyword>
<dbReference type="Gene3D" id="3.20.20.450">
    <property type="entry name" value="EAL domain"/>
    <property type="match status" value="1"/>
</dbReference>
<evidence type="ECO:0000256" key="6">
    <source>
        <dbReference type="ARBA" id="ARBA00022801"/>
    </source>
</evidence>
<evidence type="ECO:0000313" key="10">
    <source>
        <dbReference type="EMBL" id="SPY43830.1"/>
    </source>
</evidence>
<protein>
    <recommendedName>
        <fullName evidence="2">cyclic-guanylate-specific phosphodiesterase</fullName>
        <ecNumber evidence="2">3.1.4.52</ecNumber>
    </recommendedName>
</protein>
<comment type="subcellular location">
    <subcellularLocation>
        <location evidence="1">Cell membrane</location>
        <topology evidence="1">Multi-pass membrane protein</topology>
    </subcellularLocation>
</comment>
<organism evidence="10 11">
    <name type="scientific">Photobacterium damselae</name>
    <dbReference type="NCBI Taxonomy" id="38293"/>
    <lineage>
        <taxon>Bacteria</taxon>
        <taxon>Pseudomonadati</taxon>
        <taxon>Pseudomonadota</taxon>
        <taxon>Gammaproteobacteria</taxon>
        <taxon>Vibrionales</taxon>
        <taxon>Vibrionaceae</taxon>
        <taxon>Photobacterium</taxon>
    </lineage>
</organism>
<dbReference type="OrthoDB" id="675397at2"/>
<dbReference type="InterPro" id="IPR024744">
    <property type="entry name" value="CSS-motif_dom"/>
</dbReference>
<dbReference type="GO" id="GO:0071111">
    <property type="term" value="F:cyclic-guanylate-specific phosphodiesterase activity"/>
    <property type="evidence" value="ECO:0007669"/>
    <property type="project" value="UniProtKB-EC"/>
</dbReference>
<evidence type="ECO:0000313" key="11">
    <source>
        <dbReference type="Proteomes" id="UP000251647"/>
    </source>
</evidence>
<dbReference type="InterPro" id="IPR001633">
    <property type="entry name" value="EAL_dom"/>
</dbReference>
<evidence type="ECO:0000256" key="4">
    <source>
        <dbReference type="ARBA" id="ARBA00022636"/>
    </source>
</evidence>
<dbReference type="GO" id="GO:0005886">
    <property type="term" value="C:plasma membrane"/>
    <property type="evidence" value="ECO:0007669"/>
    <property type="project" value="UniProtKB-SubCell"/>
</dbReference>
<dbReference type="SMART" id="SM00052">
    <property type="entry name" value="EAL"/>
    <property type="match status" value="1"/>
</dbReference>
<dbReference type="Pfam" id="PF00563">
    <property type="entry name" value="EAL"/>
    <property type="match status" value="1"/>
</dbReference>
<accession>A0A2T3QHY2</accession>
<gene>
    <name evidence="10" type="primary">ycgG_3</name>
    <name evidence="10" type="ORF">NCTC11647_02763</name>
</gene>
<dbReference type="RefSeq" id="WP_005305263.1">
    <property type="nucleotide sequence ID" value="NZ_PYOG01000017.1"/>
</dbReference>
<dbReference type="PANTHER" id="PTHR33121:SF79">
    <property type="entry name" value="CYCLIC DI-GMP PHOSPHODIESTERASE PDED-RELATED"/>
    <property type="match status" value="1"/>
</dbReference>
<comment type="catalytic activity">
    <reaction evidence="9">
        <text>3',3'-c-di-GMP + H2O = 5'-phosphoguanylyl(3'-&gt;5')guanosine + H(+)</text>
        <dbReference type="Rhea" id="RHEA:24902"/>
        <dbReference type="ChEBI" id="CHEBI:15377"/>
        <dbReference type="ChEBI" id="CHEBI:15378"/>
        <dbReference type="ChEBI" id="CHEBI:58754"/>
        <dbReference type="ChEBI" id="CHEBI:58805"/>
        <dbReference type="EC" id="3.1.4.52"/>
    </reaction>
</comment>
<dbReference type="EC" id="3.1.4.52" evidence="2"/>
<evidence type="ECO:0000256" key="9">
    <source>
        <dbReference type="ARBA" id="ARBA00034290"/>
    </source>
</evidence>
<dbReference type="PROSITE" id="PS50883">
    <property type="entry name" value="EAL"/>
    <property type="match status" value="1"/>
</dbReference>
<name>A0A2T3QHY2_PHODM</name>
<dbReference type="Pfam" id="PF12792">
    <property type="entry name" value="CSS-motif"/>
    <property type="match status" value="1"/>
</dbReference>
<dbReference type="InterPro" id="IPR050706">
    <property type="entry name" value="Cyclic-di-GMP_PDE-like"/>
</dbReference>
<keyword evidence="5" id="KW-0812">Transmembrane</keyword>